<feature type="non-terminal residue" evidence="1">
    <location>
        <position position="50"/>
    </location>
</feature>
<organism evidence="1 2">
    <name type="scientific">Stegodyphus mimosarum</name>
    <name type="common">African social velvet spider</name>
    <dbReference type="NCBI Taxonomy" id="407821"/>
    <lineage>
        <taxon>Eukaryota</taxon>
        <taxon>Metazoa</taxon>
        <taxon>Ecdysozoa</taxon>
        <taxon>Arthropoda</taxon>
        <taxon>Chelicerata</taxon>
        <taxon>Arachnida</taxon>
        <taxon>Araneae</taxon>
        <taxon>Araneomorphae</taxon>
        <taxon>Entelegynae</taxon>
        <taxon>Eresoidea</taxon>
        <taxon>Eresidae</taxon>
        <taxon>Stegodyphus</taxon>
    </lineage>
</organism>
<evidence type="ECO:0000313" key="2">
    <source>
        <dbReference type="Proteomes" id="UP000054359"/>
    </source>
</evidence>
<sequence>MRQQSFNRLVYKLGMNTVNISQLTKVTNNKCYICSPLSPTFTILNGRCNH</sequence>
<dbReference type="EMBL" id="KK112537">
    <property type="protein sequence ID" value="KFM57902.1"/>
    <property type="molecule type" value="Genomic_DNA"/>
</dbReference>
<evidence type="ECO:0000313" key="1">
    <source>
        <dbReference type="EMBL" id="KFM57902.1"/>
    </source>
</evidence>
<proteinExistence type="predicted"/>
<keyword evidence="2" id="KW-1185">Reference proteome</keyword>
<gene>
    <name evidence="1" type="ORF">X975_08260</name>
</gene>
<protein>
    <submittedName>
        <fullName evidence="1">Uncharacterized protein</fullName>
    </submittedName>
</protein>
<name>A0A087SYG3_STEMI</name>
<reference evidence="1 2" key="1">
    <citation type="submission" date="2013-11" db="EMBL/GenBank/DDBJ databases">
        <title>Genome sequencing of Stegodyphus mimosarum.</title>
        <authorList>
            <person name="Bechsgaard J."/>
        </authorList>
    </citation>
    <scope>NUCLEOTIDE SEQUENCE [LARGE SCALE GENOMIC DNA]</scope>
</reference>
<dbReference type="Proteomes" id="UP000054359">
    <property type="component" value="Unassembled WGS sequence"/>
</dbReference>
<accession>A0A087SYG3</accession>
<dbReference type="AlphaFoldDB" id="A0A087SYG3"/>